<dbReference type="Pfam" id="PF09148">
    <property type="entry name" value="DUF1934"/>
    <property type="match status" value="1"/>
</dbReference>
<keyword evidence="2" id="KW-1185">Reference proteome</keyword>
<dbReference type="SUPFAM" id="SSF50814">
    <property type="entry name" value="Lipocalins"/>
    <property type="match status" value="1"/>
</dbReference>
<sequence>MAHHLQASVPVNIHLTTSIEHEGEKEVFELMLSGEFQEKNGSFFLKYNEVQEEGTIQTVVKFSDQSAVILRSGAVNMRLPFHEKEQMNGSYTSPHGTLAMSTRTSKLLHSRAYNESRLEGRLQLDYHLLMQGTAVGSYTLDLLFKST</sequence>
<dbReference type="InterPro" id="IPR015231">
    <property type="entry name" value="DUF1934"/>
</dbReference>
<evidence type="ECO:0008006" key="3">
    <source>
        <dbReference type="Google" id="ProtNLM"/>
    </source>
</evidence>
<gene>
    <name evidence="1" type="ORF">SD77_4390</name>
</gene>
<reference evidence="1 2" key="1">
    <citation type="submission" date="2015-01" db="EMBL/GenBank/DDBJ databases">
        <title>Genome Assembly of Bacillus badius MTCC 1458.</title>
        <authorList>
            <person name="Verma A."/>
            <person name="Khatri I."/>
            <person name="Mual P."/>
            <person name="Subramanian S."/>
            <person name="Krishnamurthi S."/>
        </authorList>
    </citation>
    <scope>NUCLEOTIDE SEQUENCE [LARGE SCALE GENOMIC DNA]</scope>
    <source>
        <strain evidence="1 2">MTCC 1458</strain>
    </source>
</reference>
<dbReference type="Proteomes" id="UP000031982">
    <property type="component" value="Unassembled WGS sequence"/>
</dbReference>
<evidence type="ECO:0000313" key="2">
    <source>
        <dbReference type="Proteomes" id="UP000031982"/>
    </source>
</evidence>
<organism evidence="1 2">
    <name type="scientific">Bacillus badius</name>
    <dbReference type="NCBI Taxonomy" id="1455"/>
    <lineage>
        <taxon>Bacteria</taxon>
        <taxon>Bacillati</taxon>
        <taxon>Bacillota</taxon>
        <taxon>Bacilli</taxon>
        <taxon>Bacillales</taxon>
        <taxon>Bacillaceae</taxon>
        <taxon>Pseudobacillus</taxon>
    </lineage>
</organism>
<comment type="caution">
    <text evidence="1">The sequence shown here is derived from an EMBL/GenBank/DDBJ whole genome shotgun (WGS) entry which is preliminary data.</text>
</comment>
<proteinExistence type="predicted"/>
<name>A0ABR5AVF6_BACBA</name>
<dbReference type="RefSeq" id="WP_231557182.1">
    <property type="nucleotide sequence ID" value="NZ_JARTHD010000045.1"/>
</dbReference>
<dbReference type="EMBL" id="JXLP01000009">
    <property type="protein sequence ID" value="KIL78710.1"/>
    <property type="molecule type" value="Genomic_DNA"/>
</dbReference>
<accession>A0ABR5AVF6</accession>
<protein>
    <recommendedName>
        <fullName evidence="3">DUF1934 domain-containing protein</fullName>
    </recommendedName>
</protein>
<evidence type="ECO:0000313" key="1">
    <source>
        <dbReference type="EMBL" id="KIL78710.1"/>
    </source>
</evidence>
<dbReference type="InterPro" id="IPR012674">
    <property type="entry name" value="Calycin"/>
</dbReference>
<dbReference type="Gene3D" id="2.40.128.20">
    <property type="match status" value="1"/>
</dbReference>